<dbReference type="Gene3D" id="3.40.50.1220">
    <property type="entry name" value="TPP-binding domain"/>
    <property type="match status" value="1"/>
</dbReference>
<dbReference type="SUPFAM" id="SSF52518">
    <property type="entry name" value="Thiamin diphosphate-binding fold (THDP-binding)"/>
    <property type="match status" value="2"/>
</dbReference>
<dbReference type="KEGG" id="bcai:K788_0001350"/>
<dbReference type="GO" id="GO:0003984">
    <property type="term" value="F:acetolactate synthase activity"/>
    <property type="evidence" value="ECO:0007669"/>
    <property type="project" value="UniProtKB-EC"/>
</dbReference>
<dbReference type="InterPro" id="IPR012001">
    <property type="entry name" value="Thiamin_PyroP_enz_TPP-bd_dom"/>
</dbReference>
<evidence type="ECO:0000313" key="8">
    <source>
        <dbReference type="Proteomes" id="UP000019146"/>
    </source>
</evidence>
<dbReference type="GO" id="GO:0009097">
    <property type="term" value="P:isoleucine biosynthetic process"/>
    <property type="evidence" value="ECO:0007669"/>
    <property type="project" value="TreeGrafter"/>
</dbReference>
<evidence type="ECO:0000259" key="5">
    <source>
        <dbReference type="Pfam" id="PF02775"/>
    </source>
</evidence>
<gene>
    <name evidence="7" type="ORF">K788_0001350</name>
</gene>
<sequence>MLKKAYDVDTTWTCGADLVVRNLEAQGVKHVFGIPGAKIDRVFDSLEDSPIETVVVRHEANAAFMAAAVGRLTGKAGVALVTSGPGCSNLTTGLATANSEGDAMVAIGGAVKLDDRLKQVHQTMDTVSLFKPITKYSAEVVTSSSISEVMSNAFRAAERPRPGAAFVSLPADVANLPATGEPLADLAPVSAGAAATEAIAAAAKLLDKARNPVLLVGLLASRPENAEAVRRFVEKTDIPVVGTYQAAGTIDAANLGRFAGRVGLWNNQPGDVLLDQADVVVTVGYGPVEYDPSLWNKDIRRPLIHVDVLPSDADRHYRPAVELVGDIAKTMDLLGTRVPGRQPSRELSAILSTLATARAALAQKAASLGGSPVHPLRIVKELQDVVDASTTMCVDMGSFHIWIARYLYSFRARQLLISNGQQTMGVALPWAIAASLVRPGEKVISVSGDGSFMQSSMELETAVRLKSNIVHVIWVDNMYNMVEIQEVQKYKRRSGVEFGPIDFKAYAESFGAAGFAVNSADTLRDTLRAALAVDGPAVVAIPVDYSDNHKLMAPLRSDYLI</sequence>
<protein>
    <submittedName>
        <fullName evidence="7">Acetolactate synthase, large subunit</fullName>
        <ecNumber evidence="7">2.2.1.6</ecNumber>
    </submittedName>
</protein>
<dbReference type="RefSeq" id="WP_035994438.1">
    <property type="nucleotide sequence ID" value="NZ_CP012748.1"/>
</dbReference>
<dbReference type="GO" id="GO:0000287">
    <property type="term" value="F:magnesium ion binding"/>
    <property type="evidence" value="ECO:0007669"/>
    <property type="project" value="InterPro"/>
</dbReference>
<dbReference type="GeneID" id="69973792"/>
<dbReference type="PANTHER" id="PTHR18968:SF129">
    <property type="entry name" value="ACETOLACTATE SYNTHASE"/>
    <property type="match status" value="1"/>
</dbReference>
<dbReference type="GO" id="GO:0050660">
    <property type="term" value="F:flavin adenine dinucleotide binding"/>
    <property type="evidence" value="ECO:0007669"/>
    <property type="project" value="TreeGrafter"/>
</dbReference>
<dbReference type="AlphaFoldDB" id="A0A0P0RN07"/>
<evidence type="ECO:0000256" key="3">
    <source>
        <dbReference type="RuleBase" id="RU362132"/>
    </source>
</evidence>
<dbReference type="NCBIfam" id="TIGR02418">
    <property type="entry name" value="acolac_catab"/>
    <property type="match status" value="1"/>
</dbReference>
<dbReference type="InterPro" id="IPR029061">
    <property type="entry name" value="THDP-binding"/>
</dbReference>
<dbReference type="PANTHER" id="PTHR18968">
    <property type="entry name" value="THIAMINE PYROPHOSPHATE ENZYMES"/>
    <property type="match status" value="1"/>
</dbReference>
<organism evidence="7 8">
    <name type="scientific">Paraburkholderia caribensis MBA4</name>
    <dbReference type="NCBI Taxonomy" id="1323664"/>
    <lineage>
        <taxon>Bacteria</taxon>
        <taxon>Pseudomonadati</taxon>
        <taxon>Pseudomonadota</taxon>
        <taxon>Betaproteobacteria</taxon>
        <taxon>Burkholderiales</taxon>
        <taxon>Burkholderiaceae</taxon>
        <taxon>Paraburkholderia</taxon>
    </lineage>
</organism>
<dbReference type="Pfam" id="PF02775">
    <property type="entry name" value="TPP_enzyme_C"/>
    <property type="match status" value="1"/>
</dbReference>
<dbReference type="InterPro" id="IPR012782">
    <property type="entry name" value="Acetolactate_synth_catblc"/>
</dbReference>
<dbReference type="InterPro" id="IPR029035">
    <property type="entry name" value="DHS-like_NAD/FAD-binding_dom"/>
</dbReference>
<reference evidence="7 8" key="1">
    <citation type="journal article" date="2014" name="Genome Announc.">
        <title>Draft Genome Sequence of the Haloacid-Degrading Burkholderia caribensis Strain MBA4.</title>
        <authorList>
            <person name="Pan Y."/>
            <person name="Kong K.F."/>
            <person name="Tsang J.S."/>
        </authorList>
    </citation>
    <scope>NUCLEOTIDE SEQUENCE [LARGE SCALE GENOMIC DNA]</scope>
    <source>
        <strain evidence="7 8">MBA4</strain>
        <plasmid evidence="8">Plasmid</plasmid>
    </source>
</reference>
<geneLocation type="plasmid" evidence="8"/>
<evidence type="ECO:0000259" key="6">
    <source>
        <dbReference type="Pfam" id="PF02776"/>
    </source>
</evidence>
<evidence type="ECO:0000256" key="2">
    <source>
        <dbReference type="ARBA" id="ARBA00023052"/>
    </source>
</evidence>
<dbReference type="FunFam" id="3.40.50.970:FF:000007">
    <property type="entry name" value="Acetolactate synthase"/>
    <property type="match status" value="1"/>
</dbReference>
<dbReference type="Pfam" id="PF00205">
    <property type="entry name" value="TPP_enzyme_M"/>
    <property type="match status" value="1"/>
</dbReference>
<keyword evidence="7" id="KW-0808">Transferase</keyword>
<keyword evidence="7" id="KW-0614">Plasmid</keyword>
<comment type="similarity">
    <text evidence="1 3">Belongs to the TPP enzyme family.</text>
</comment>
<name>A0A0P0RN07_9BURK</name>
<dbReference type="Gene3D" id="3.40.50.970">
    <property type="match status" value="2"/>
</dbReference>
<dbReference type="PROSITE" id="PS00187">
    <property type="entry name" value="TPP_ENZYMES"/>
    <property type="match status" value="1"/>
</dbReference>
<feature type="domain" description="Thiamine pyrophosphate enzyme central" evidence="4">
    <location>
        <begin position="199"/>
        <end position="332"/>
    </location>
</feature>
<dbReference type="GO" id="GO:0030976">
    <property type="term" value="F:thiamine pyrophosphate binding"/>
    <property type="evidence" value="ECO:0007669"/>
    <property type="project" value="InterPro"/>
</dbReference>
<accession>A0A0P0RN07</accession>
<dbReference type="EC" id="2.2.1.6" evidence="7"/>
<dbReference type="InterPro" id="IPR012000">
    <property type="entry name" value="Thiamin_PyroP_enz_cen_dom"/>
</dbReference>
<feature type="domain" description="Thiamine pyrophosphate enzyme TPP-binding" evidence="5">
    <location>
        <begin position="395"/>
        <end position="540"/>
    </location>
</feature>
<dbReference type="NCBIfam" id="NF006378">
    <property type="entry name" value="PRK08617.1"/>
    <property type="match status" value="1"/>
</dbReference>
<dbReference type="SUPFAM" id="SSF52467">
    <property type="entry name" value="DHS-like NAD/FAD-binding domain"/>
    <property type="match status" value="1"/>
</dbReference>
<evidence type="ECO:0000313" key="7">
    <source>
        <dbReference type="EMBL" id="ALL70308.1"/>
    </source>
</evidence>
<dbReference type="GO" id="GO:0009099">
    <property type="term" value="P:L-valine biosynthetic process"/>
    <property type="evidence" value="ECO:0007669"/>
    <property type="project" value="TreeGrafter"/>
</dbReference>
<keyword evidence="2 3" id="KW-0786">Thiamine pyrophosphate</keyword>
<dbReference type="Proteomes" id="UP000019146">
    <property type="component" value="Plasmid unnamed"/>
</dbReference>
<dbReference type="GO" id="GO:0034077">
    <property type="term" value="P:butanediol metabolic process"/>
    <property type="evidence" value="ECO:0007669"/>
    <property type="project" value="InterPro"/>
</dbReference>
<dbReference type="EMBL" id="CP012748">
    <property type="protein sequence ID" value="ALL70308.1"/>
    <property type="molecule type" value="Genomic_DNA"/>
</dbReference>
<dbReference type="NCBIfam" id="NF006187">
    <property type="entry name" value="PRK08322.1"/>
    <property type="match status" value="1"/>
</dbReference>
<feature type="domain" description="Thiamine pyrophosphate enzyme N-terminal TPP-binding" evidence="6">
    <location>
        <begin position="15"/>
        <end position="128"/>
    </location>
</feature>
<dbReference type="GO" id="GO:0005948">
    <property type="term" value="C:acetolactate synthase complex"/>
    <property type="evidence" value="ECO:0007669"/>
    <property type="project" value="TreeGrafter"/>
</dbReference>
<dbReference type="InterPro" id="IPR045229">
    <property type="entry name" value="TPP_enz"/>
</dbReference>
<proteinExistence type="inferred from homology"/>
<evidence type="ECO:0000256" key="1">
    <source>
        <dbReference type="ARBA" id="ARBA00007812"/>
    </source>
</evidence>
<dbReference type="CDD" id="cd07035">
    <property type="entry name" value="TPP_PYR_POX_like"/>
    <property type="match status" value="1"/>
</dbReference>
<evidence type="ECO:0000259" key="4">
    <source>
        <dbReference type="Pfam" id="PF00205"/>
    </source>
</evidence>
<dbReference type="InterPro" id="IPR011766">
    <property type="entry name" value="TPP_enzyme_TPP-bd"/>
</dbReference>
<dbReference type="InterPro" id="IPR000399">
    <property type="entry name" value="TPP-bd_CS"/>
</dbReference>
<dbReference type="Pfam" id="PF02776">
    <property type="entry name" value="TPP_enzyme_N"/>
    <property type="match status" value="1"/>
</dbReference>